<evidence type="ECO:0000256" key="10">
    <source>
        <dbReference type="ARBA" id="ARBA00049248"/>
    </source>
</evidence>
<proteinExistence type="inferred from homology"/>
<dbReference type="Pfam" id="PF13434">
    <property type="entry name" value="Lys_Orn_oxgnase"/>
    <property type="match status" value="1"/>
</dbReference>
<dbReference type="EMBL" id="OZ037946">
    <property type="protein sequence ID" value="CAL1704677.1"/>
    <property type="molecule type" value="Genomic_DNA"/>
</dbReference>
<evidence type="ECO:0000256" key="2">
    <source>
        <dbReference type="ARBA" id="ARBA00004924"/>
    </source>
</evidence>
<dbReference type="InterPro" id="IPR036188">
    <property type="entry name" value="FAD/NAD-bd_sf"/>
</dbReference>
<keyword evidence="8" id="KW-0560">Oxidoreductase</keyword>
<protein>
    <recommendedName>
        <fullName evidence="4">L-ornithine N(5)-monooxygenase [NAD(P)H]</fullName>
        <ecNumber evidence="4">1.14.13.196</ecNumber>
    </recommendedName>
</protein>
<evidence type="ECO:0000256" key="9">
    <source>
        <dbReference type="ARBA" id="ARBA00047598"/>
    </source>
</evidence>
<comment type="catalytic activity">
    <reaction evidence="9">
        <text>L-ornithine + NADPH + O2 = N(5)-hydroxy-L-ornithine + NADP(+) + H2O</text>
        <dbReference type="Rhea" id="RHEA:41508"/>
        <dbReference type="ChEBI" id="CHEBI:15377"/>
        <dbReference type="ChEBI" id="CHEBI:15379"/>
        <dbReference type="ChEBI" id="CHEBI:46911"/>
        <dbReference type="ChEBI" id="CHEBI:57783"/>
        <dbReference type="ChEBI" id="CHEBI:58349"/>
        <dbReference type="ChEBI" id="CHEBI:78275"/>
        <dbReference type="EC" id="1.14.13.196"/>
    </reaction>
</comment>
<evidence type="ECO:0000256" key="4">
    <source>
        <dbReference type="ARBA" id="ARBA00012881"/>
    </source>
</evidence>
<evidence type="ECO:0000256" key="3">
    <source>
        <dbReference type="ARBA" id="ARBA00007588"/>
    </source>
</evidence>
<feature type="compositionally biased region" description="Low complexity" evidence="11">
    <location>
        <begin position="453"/>
        <end position="472"/>
    </location>
</feature>
<dbReference type="Gene3D" id="3.50.50.60">
    <property type="entry name" value="FAD/NAD(P)-binding domain"/>
    <property type="match status" value="1"/>
</dbReference>
<feature type="region of interest" description="Disordered" evidence="11">
    <location>
        <begin position="434"/>
        <end position="472"/>
    </location>
</feature>
<comment type="catalytic activity">
    <reaction evidence="10">
        <text>L-ornithine + NADH + O2 = N(5)-hydroxy-L-ornithine + NAD(+) + H2O</text>
        <dbReference type="Rhea" id="RHEA:41512"/>
        <dbReference type="ChEBI" id="CHEBI:15377"/>
        <dbReference type="ChEBI" id="CHEBI:15379"/>
        <dbReference type="ChEBI" id="CHEBI:46911"/>
        <dbReference type="ChEBI" id="CHEBI:57540"/>
        <dbReference type="ChEBI" id="CHEBI:57945"/>
        <dbReference type="ChEBI" id="CHEBI:78275"/>
        <dbReference type="EC" id="1.14.13.196"/>
    </reaction>
</comment>
<keyword evidence="5" id="KW-0285">Flavoprotein</keyword>
<comment type="cofactor">
    <cofactor evidence="1">
        <name>FAD</name>
        <dbReference type="ChEBI" id="CHEBI:57692"/>
    </cofactor>
</comment>
<evidence type="ECO:0000256" key="1">
    <source>
        <dbReference type="ARBA" id="ARBA00001974"/>
    </source>
</evidence>
<name>A0ABP1DC42_9APHY</name>
<comment type="similarity">
    <text evidence="3">Belongs to the lysine N(6)-hydroxylase/L-ornithine N(5)-oxygenase family.</text>
</comment>
<keyword evidence="6" id="KW-0274">FAD</keyword>
<evidence type="ECO:0000256" key="8">
    <source>
        <dbReference type="ARBA" id="ARBA00023002"/>
    </source>
</evidence>
<comment type="pathway">
    <text evidence="2">Siderophore biosynthesis.</text>
</comment>
<dbReference type="InterPro" id="IPR025700">
    <property type="entry name" value="Lys/Orn_oxygenase"/>
</dbReference>
<sequence length="541" mass="58757">MSNASAPTTLYDVIGLGFGPANIAISGAILDKYSPPATSGGPNGQCAKNILFIEKHPVFKWHPGMLLPGTRMQISFLKDLATLRSPQSPLTFLSYLHSQNRLLPFINRGTFAPSRKEYADYLSWAAQYVQDHGINVRFSEEVIGIKEAANGTVEVISRKVDSGETFSRFAKNLIISPGGVGKLPSVLSVLSPHPRILHSSVYATSIEPILSAALSPSAPDRPLRIAVVGAGQSSSEVLLDLYSRLSNPLATNGRPVELDMIYRKGALKPSDDSPFANEIFDPASTDMMYNLPSQHARKEILREYRNTNYSVVNPRTIDNLYELIYDQRVEDSMAEHRAGSNDRVRVNMKPHTAILSAEDSGSDDLPSIRLTLQHVLNHALAEQTYDAVICGTGYERNGWTNLLSSSDIGKHFGLHASSSPVELLAASEKSVKAPYSPVSDAPKPRNHWPSTHSSEASTPITSPSPSPSLTNSRLLPSTKLYITRNYRLVPADVAEGEKPFAPKVYLQGCAESTHGLSESLLSILGVRSGLVVNDIFEGASA</sequence>
<keyword evidence="7" id="KW-0521">NADP</keyword>
<evidence type="ECO:0000313" key="12">
    <source>
        <dbReference type="EMBL" id="CAL1704677.1"/>
    </source>
</evidence>
<dbReference type="PANTHER" id="PTHR42802:SF1">
    <property type="entry name" value="L-ORNITHINE N(5)-MONOOXYGENASE"/>
    <property type="match status" value="1"/>
</dbReference>
<evidence type="ECO:0000256" key="11">
    <source>
        <dbReference type="SAM" id="MobiDB-lite"/>
    </source>
</evidence>
<evidence type="ECO:0000256" key="6">
    <source>
        <dbReference type="ARBA" id="ARBA00022827"/>
    </source>
</evidence>
<accession>A0ABP1DC42</accession>
<gene>
    <name evidence="12" type="ORF">GFSPODELE1_LOCUS5095</name>
</gene>
<evidence type="ECO:0000256" key="5">
    <source>
        <dbReference type="ARBA" id="ARBA00022630"/>
    </source>
</evidence>
<reference evidence="13" key="1">
    <citation type="submission" date="2024-04" db="EMBL/GenBank/DDBJ databases">
        <authorList>
            <person name="Shaw F."/>
            <person name="Minotto A."/>
        </authorList>
    </citation>
    <scope>NUCLEOTIDE SEQUENCE [LARGE SCALE GENOMIC DNA]</scope>
</reference>
<organism evidence="12 13">
    <name type="scientific">Somion occarium</name>
    <dbReference type="NCBI Taxonomy" id="3059160"/>
    <lineage>
        <taxon>Eukaryota</taxon>
        <taxon>Fungi</taxon>
        <taxon>Dikarya</taxon>
        <taxon>Basidiomycota</taxon>
        <taxon>Agaricomycotina</taxon>
        <taxon>Agaricomycetes</taxon>
        <taxon>Polyporales</taxon>
        <taxon>Cerrenaceae</taxon>
        <taxon>Somion</taxon>
    </lineage>
</organism>
<dbReference type="SUPFAM" id="SSF51905">
    <property type="entry name" value="FAD/NAD(P)-binding domain"/>
    <property type="match status" value="1"/>
</dbReference>
<dbReference type="Proteomes" id="UP001497453">
    <property type="component" value="Chromosome 3"/>
</dbReference>
<evidence type="ECO:0000256" key="7">
    <source>
        <dbReference type="ARBA" id="ARBA00022857"/>
    </source>
</evidence>
<evidence type="ECO:0000313" key="13">
    <source>
        <dbReference type="Proteomes" id="UP001497453"/>
    </source>
</evidence>
<dbReference type="PANTHER" id="PTHR42802">
    <property type="entry name" value="MONOOXYGENASE"/>
    <property type="match status" value="1"/>
</dbReference>
<keyword evidence="13" id="KW-1185">Reference proteome</keyword>
<dbReference type="EC" id="1.14.13.196" evidence="4"/>